<dbReference type="EMBL" id="JALJOV010001011">
    <property type="protein sequence ID" value="KAK9856461.1"/>
    <property type="molecule type" value="Genomic_DNA"/>
</dbReference>
<name>A0AAW1SUB6_9CHLO</name>
<gene>
    <name evidence="2" type="ORF">WJX84_009458</name>
</gene>
<dbReference type="InterPro" id="IPR009053">
    <property type="entry name" value="Prefoldin"/>
</dbReference>
<dbReference type="GO" id="GO:0009409">
    <property type="term" value="P:response to cold"/>
    <property type="evidence" value="ECO:0007669"/>
    <property type="project" value="UniProtKB-ARBA"/>
</dbReference>
<dbReference type="Pfam" id="PF02996">
    <property type="entry name" value="Prefoldin"/>
    <property type="match status" value="1"/>
</dbReference>
<feature type="compositionally biased region" description="Polar residues" evidence="1">
    <location>
        <begin position="204"/>
        <end position="216"/>
    </location>
</feature>
<sequence>MLSRGRQYPAGCPRFCSSSNVKRQTVKDGQSIKVPLSSKAFLLGTVSDSSKFHLKLGSDHIVERDRAQTLRFLAQRAAQTEHLLHAAVQQQQQDVLEPSEQHPLSPANGAGLLGEEEAETEAAASLGGNHSSSAAEVSNRMAEIFKQMSTRAAFPEAEPSHAQASVDSFSQSPSTLDLSASCLPIPTDMTPNDRRPHRPKGILKQSSKLDSSTGKVSTAKPDDSMPSNAHSKKMSAWSNIAAGNPSIAIAAELRVLWQIPRESGYAASYKS</sequence>
<evidence type="ECO:0000313" key="3">
    <source>
        <dbReference type="Proteomes" id="UP001485043"/>
    </source>
</evidence>
<accession>A0AAW1SUB6</accession>
<organism evidence="2 3">
    <name type="scientific">Apatococcus fuscideae</name>
    <dbReference type="NCBI Taxonomy" id="2026836"/>
    <lineage>
        <taxon>Eukaryota</taxon>
        <taxon>Viridiplantae</taxon>
        <taxon>Chlorophyta</taxon>
        <taxon>core chlorophytes</taxon>
        <taxon>Trebouxiophyceae</taxon>
        <taxon>Chlorellales</taxon>
        <taxon>Chlorellaceae</taxon>
        <taxon>Apatococcus</taxon>
    </lineage>
</organism>
<reference evidence="2 3" key="1">
    <citation type="journal article" date="2024" name="Nat. Commun.">
        <title>Phylogenomics reveals the evolutionary origins of lichenization in chlorophyte algae.</title>
        <authorList>
            <person name="Puginier C."/>
            <person name="Libourel C."/>
            <person name="Otte J."/>
            <person name="Skaloud P."/>
            <person name="Haon M."/>
            <person name="Grisel S."/>
            <person name="Petersen M."/>
            <person name="Berrin J.G."/>
            <person name="Delaux P.M."/>
            <person name="Dal Grande F."/>
            <person name="Keller J."/>
        </authorList>
    </citation>
    <scope>NUCLEOTIDE SEQUENCE [LARGE SCALE GENOMIC DNA]</scope>
    <source>
        <strain evidence="2 3">SAG 2523</strain>
    </source>
</reference>
<evidence type="ECO:0000256" key="1">
    <source>
        <dbReference type="SAM" id="MobiDB-lite"/>
    </source>
</evidence>
<evidence type="ECO:0000313" key="2">
    <source>
        <dbReference type="EMBL" id="KAK9856461.1"/>
    </source>
</evidence>
<dbReference type="AlphaFoldDB" id="A0AAW1SUB6"/>
<dbReference type="GO" id="GO:0006457">
    <property type="term" value="P:protein folding"/>
    <property type="evidence" value="ECO:0007669"/>
    <property type="project" value="UniProtKB-ARBA"/>
</dbReference>
<feature type="region of interest" description="Disordered" evidence="1">
    <location>
        <begin position="89"/>
        <end position="135"/>
    </location>
</feature>
<dbReference type="SUPFAM" id="SSF46579">
    <property type="entry name" value="Prefoldin"/>
    <property type="match status" value="1"/>
</dbReference>
<protein>
    <submittedName>
        <fullName evidence="2">Uncharacterized protein</fullName>
    </submittedName>
</protein>
<proteinExistence type="predicted"/>
<feature type="region of interest" description="Disordered" evidence="1">
    <location>
        <begin position="152"/>
        <end position="232"/>
    </location>
</feature>
<keyword evidence="3" id="KW-1185">Reference proteome</keyword>
<comment type="caution">
    <text evidence="2">The sequence shown here is derived from an EMBL/GenBank/DDBJ whole genome shotgun (WGS) entry which is preliminary data.</text>
</comment>
<dbReference type="InterPro" id="IPR004127">
    <property type="entry name" value="Prefoldin_subunit_alpha"/>
</dbReference>
<dbReference type="Gene3D" id="1.10.287.370">
    <property type="match status" value="1"/>
</dbReference>
<dbReference type="Proteomes" id="UP001485043">
    <property type="component" value="Unassembled WGS sequence"/>
</dbReference>
<feature type="compositionally biased region" description="Polar residues" evidence="1">
    <location>
        <begin position="162"/>
        <end position="178"/>
    </location>
</feature>